<organism evidence="2 3">
    <name type="scientific">Hoylesella loescheii DSM 19665 = JCM 12249 = ATCC 15930</name>
    <dbReference type="NCBI Taxonomy" id="1122985"/>
    <lineage>
        <taxon>Bacteria</taxon>
        <taxon>Pseudomonadati</taxon>
        <taxon>Bacteroidota</taxon>
        <taxon>Bacteroidia</taxon>
        <taxon>Bacteroidales</taxon>
        <taxon>Prevotellaceae</taxon>
        <taxon>Hoylesella</taxon>
    </lineage>
</organism>
<dbReference type="Proteomes" id="UP000027442">
    <property type="component" value="Unassembled WGS sequence"/>
</dbReference>
<evidence type="ECO:0000313" key="3">
    <source>
        <dbReference type="Proteomes" id="UP000027442"/>
    </source>
</evidence>
<evidence type="ECO:0000313" key="2">
    <source>
        <dbReference type="EMBL" id="KDR52503.1"/>
    </source>
</evidence>
<protein>
    <submittedName>
        <fullName evidence="2">Uncharacterized protein</fullName>
    </submittedName>
</protein>
<feature type="transmembrane region" description="Helical" evidence="1">
    <location>
        <begin position="12"/>
        <end position="27"/>
    </location>
</feature>
<dbReference type="AlphaFoldDB" id="A0A069QI15"/>
<dbReference type="EMBL" id="JNGW01000061">
    <property type="protein sequence ID" value="KDR52503.1"/>
    <property type="molecule type" value="Genomic_DNA"/>
</dbReference>
<name>A0A069QI15_HOYLO</name>
<keyword evidence="1" id="KW-1133">Transmembrane helix</keyword>
<keyword evidence="1" id="KW-0472">Membrane</keyword>
<reference evidence="2 3" key="1">
    <citation type="submission" date="2013-08" db="EMBL/GenBank/DDBJ databases">
        <authorList>
            <person name="Weinstock G."/>
            <person name="Sodergren E."/>
            <person name="Wylie T."/>
            <person name="Fulton L."/>
            <person name="Fulton R."/>
            <person name="Fronick C."/>
            <person name="O'Laughlin M."/>
            <person name="Godfrey J."/>
            <person name="Miner T."/>
            <person name="Herter B."/>
            <person name="Appelbaum E."/>
            <person name="Cordes M."/>
            <person name="Lek S."/>
            <person name="Wollam A."/>
            <person name="Pepin K.H."/>
            <person name="Palsikar V.B."/>
            <person name="Mitreva M."/>
            <person name="Wilson R.K."/>
        </authorList>
    </citation>
    <scope>NUCLEOTIDE SEQUENCE [LARGE SCALE GENOMIC DNA]</scope>
    <source>
        <strain evidence="2 3">ATCC 15930</strain>
    </source>
</reference>
<keyword evidence="3" id="KW-1185">Reference proteome</keyword>
<accession>A0A069QI15</accession>
<sequence length="51" mass="6311">MNMAIVSNTRSFSSVYLFNVNILWFFMRQRYTIIAKKEKRTIKKMRKDEKF</sequence>
<proteinExistence type="predicted"/>
<gene>
    <name evidence="2" type="ORF">HMPREF1991_01386</name>
</gene>
<comment type="caution">
    <text evidence="2">The sequence shown here is derived from an EMBL/GenBank/DDBJ whole genome shotgun (WGS) entry which is preliminary data.</text>
</comment>
<dbReference type="HOGENOM" id="CLU_3102211_0_0_10"/>
<evidence type="ECO:0000256" key="1">
    <source>
        <dbReference type="SAM" id="Phobius"/>
    </source>
</evidence>
<keyword evidence="1" id="KW-0812">Transmembrane</keyword>